<feature type="compositionally biased region" description="Polar residues" evidence="1">
    <location>
        <begin position="512"/>
        <end position="532"/>
    </location>
</feature>
<feature type="compositionally biased region" description="Polar residues" evidence="1">
    <location>
        <begin position="1347"/>
        <end position="1356"/>
    </location>
</feature>
<feature type="compositionally biased region" description="Basic and acidic residues" evidence="1">
    <location>
        <begin position="205"/>
        <end position="215"/>
    </location>
</feature>
<comment type="caution">
    <text evidence="2">The sequence shown here is derived from an EMBL/GenBank/DDBJ whole genome shotgun (WGS) entry which is preliminary data.</text>
</comment>
<feature type="compositionally biased region" description="Polar residues" evidence="1">
    <location>
        <begin position="538"/>
        <end position="556"/>
    </location>
</feature>
<evidence type="ECO:0000256" key="1">
    <source>
        <dbReference type="SAM" id="MobiDB-lite"/>
    </source>
</evidence>
<feature type="compositionally biased region" description="Low complexity" evidence="1">
    <location>
        <begin position="1249"/>
        <end position="1263"/>
    </location>
</feature>
<feature type="region of interest" description="Disordered" evidence="1">
    <location>
        <begin position="791"/>
        <end position="848"/>
    </location>
</feature>
<feature type="compositionally biased region" description="Polar residues" evidence="1">
    <location>
        <begin position="45"/>
        <end position="61"/>
    </location>
</feature>
<feature type="region of interest" description="Disordered" evidence="1">
    <location>
        <begin position="893"/>
        <end position="995"/>
    </location>
</feature>
<evidence type="ECO:0000313" key="2">
    <source>
        <dbReference type="EMBL" id="KAK0549591.1"/>
    </source>
</evidence>
<gene>
    <name evidence="2" type="ORF">OC846_004010</name>
</gene>
<feature type="compositionally biased region" description="Polar residues" evidence="1">
    <location>
        <begin position="935"/>
        <end position="956"/>
    </location>
</feature>
<dbReference type="EMBL" id="JAPDMZ010000109">
    <property type="protein sequence ID" value="KAK0549591.1"/>
    <property type="molecule type" value="Genomic_DNA"/>
</dbReference>
<accession>A0AAN6GPG9</accession>
<feature type="region of interest" description="Disordered" evidence="1">
    <location>
        <begin position="179"/>
        <end position="239"/>
    </location>
</feature>
<evidence type="ECO:0000313" key="3">
    <source>
        <dbReference type="Proteomes" id="UP001176517"/>
    </source>
</evidence>
<feature type="region of interest" description="Disordered" evidence="1">
    <location>
        <begin position="1238"/>
        <end position="1359"/>
    </location>
</feature>
<feature type="region of interest" description="Disordered" evidence="1">
    <location>
        <begin position="670"/>
        <end position="692"/>
    </location>
</feature>
<feature type="compositionally biased region" description="Low complexity" evidence="1">
    <location>
        <begin position="832"/>
        <end position="843"/>
    </location>
</feature>
<feature type="region of interest" description="Disordered" evidence="1">
    <location>
        <begin position="1195"/>
        <end position="1220"/>
    </location>
</feature>
<feature type="compositionally biased region" description="Polar residues" evidence="1">
    <location>
        <begin position="1211"/>
        <end position="1220"/>
    </location>
</feature>
<feature type="region of interest" description="Disordered" evidence="1">
    <location>
        <begin position="1"/>
        <end position="124"/>
    </location>
</feature>
<dbReference type="Proteomes" id="UP001176517">
    <property type="component" value="Unassembled WGS sequence"/>
</dbReference>
<feature type="region of interest" description="Disordered" evidence="1">
    <location>
        <begin position="1014"/>
        <end position="1045"/>
    </location>
</feature>
<feature type="compositionally biased region" description="Polar residues" evidence="1">
    <location>
        <begin position="791"/>
        <end position="809"/>
    </location>
</feature>
<proteinExistence type="predicted"/>
<feature type="region of interest" description="Disordered" evidence="1">
    <location>
        <begin position="512"/>
        <end position="576"/>
    </location>
</feature>
<feature type="compositionally biased region" description="Polar residues" evidence="1">
    <location>
        <begin position="86"/>
        <end position="105"/>
    </location>
</feature>
<feature type="compositionally biased region" description="Polar residues" evidence="1">
    <location>
        <begin position="914"/>
        <end position="925"/>
    </location>
</feature>
<feature type="compositionally biased region" description="Polar residues" evidence="1">
    <location>
        <begin position="977"/>
        <end position="989"/>
    </location>
</feature>
<reference evidence="2" key="1">
    <citation type="journal article" date="2023" name="PhytoFront">
        <title>Draft Genome Resources of Seven Strains of Tilletia horrida, Causal Agent of Kernel Smut of Rice.</title>
        <authorList>
            <person name="Khanal S."/>
            <person name="Antony Babu S."/>
            <person name="Zhou X.G."/>
        </authorList>
    </citation>
    <scope>NUCLEOTIDE SEQUENCE</scope>
    <source>
        <strain evidence="2">TX6</strain>
    </source>
</reference>
<protein>
    <submittedName>
        <fullName evidence="2">Uncharacterized protein</fullName>
    </submittedName>
</protein>
<sequence>MAALHSAQGLNNRLHDERSMSYSNQNGGGARFRIGSTAGSVGYHANSSQTRLQSRNSSNTDLPLRIESANMPGTPRRPPPLTRNPISLSQPRRPSEIQEMSLSGRQHQDSDPYPPASATRHSSTLAGSYATNHSSNFYERMGTELWNGGTQWHSTAPDAMRNSAGDPFDLTIPAFVPHTHSSRSAQSPSGTGGAAKPGSNSSVPDVDKEMTRKGFSESIRQHRRPTELSISPPRTGSVRADRAPAIRAGTQLSHSASSSALITRTHEAGNPSRPLQSSAEVDKTAATAVKSPKSGTSRIAKLRAAWSPKTKTINPPPLVPESPSAGNKKTALSFGMVAPARLKQRVSVANIGSPTLMRFTTLNEHGEVVNIENPTSGMLPLDRAIPLTSLQAAAKLAGSTSSLPPTADRSSLPSKAKAGRLSDEQSRDSQRQNSERGSSEDGNGRNASLEQSRPTVAADVRLQRHASVESLPLSKSFDALRGSRSQSTVDLNLPGISRAPYTRLRALRERSMTQGEYTSTSRMDASPSNPLNVETRASRSGSLRQPRSGLHTVSETQDLERESPNPQASIPTVNPLPFAGHLATGAGVSRPYVVQADDLSPTEVIHKCDAEEEPSLPTMWSQASDMTGYTASSESGFPAPDALGLVLAGSRARESIVFQSGLPIADLGSDSSTAASHISQSTQTPERTPSTLATASIHSSPVFMKGDHTFGSTAPRSPVNRRRVHVRAATADLSHSPSLDQILPDVELNTLGTPMPDTDLENEIFQAEQTHQPERVGSPLGINLLGLSQMCTSPERQSHSHSGTDTPLPSSRPPFAQISDEHAESVRKSVHSGTMSRTSSTSTQAVNRPQRKYAFEKITSPEQHKLILEEEEWMCRGLDNDDLSPQHAILAASSSRAPVHVDNCASDDSEDQDCTSIYEVSSVEGSQDEHERRNQSMGGNESQDSGAVSRSNSGWDSSPERGILGMYADSLSGGSAILNQDTTESSPQEMSRMPAKRDTVESLLLRAADLLADRGGALPPPRNPVRDLASIATRSSPGPDTILDDPDLEVELVPEGLEVAGPVDPLTGLITYQLKWKVVLRTSKAPKATTTESVGVCKVVRGTSTVTSPASVCTSLPSLQTPQNRSIAFPPRSPVQESPKTLITVPARYQSMDQSFSNPFVPGQALHNPNADESGTAGPTWPAFHLRTASYPDIALSSSKGSPDKSADLSGATQVAASPQSPAFCPKPLLLVQSSELRSNRRRFDSNAESTSSPVSKTSSEFSRPFLGRDGRSVTSSPALDPLNGRRRQISYIGSNNGHQNASYSSGGGRGSFERVRAVSGQRSPFLSSKSPAYNHGANFGAEDSPASITPRSNIGANHLEHLPSSSQVLGLSTASSRLAAVTGGRP</sequence>
<keyword evidence="3" id="KW-1185">Reference proteome</keyword>
<organism evidence="2 3">
    <name type="scientific">Tilletia horrida</name>
    <dbReference type="NCBI Taxonomy" id="155126"/>
    <lineage>
        <taxon>Eukaryota</taxon>
        <taxon>Fungi</taxon>
        <taxon>Dikarya</taxon>
        <taxon>Basidiomycota</taxon>
        <taxon>Ustilaginomycotina</taxon>
        <taxon>Exobasidiomycetes</taxon>
        <taxon>Tilletiales</taxon>
        <taxon>Tilletiaceae</taxon>
        <taxon>Tilletia</taxon>
    </lineage>
</organism>
<feature type="compositionally biased region" description="Polar residues" evidence="1">
    <location>
        <begin position="445"/>
        <end position="454"/>
    </location>
</feature>
<feature type="region of interest" description="Disordered" evidence="1">
    <location>
        <begin position="396"/>
        <end position="455"/>
    </location>
</feature>
<feature type="region of interest" description="Disordered" evidence="1">
    <location>
        <begin position="1161"/>
        <end position="1183"/>
    </location>
</feature>
<feature type="compositionally biased region" description="Polar residues" evidence="1">
    <location>
        <begin position="1321"/>
        <end position="1332"/>
    </location>
</feature>
<feature type="compositionally biased region" description="Basic and acidic residues" evidence="1">
    <location>
        <begin position="420"/>
        <end position="443"/>
    </location>
</feature>
<name>A0AAN6GPG9_9BASI</name>
<feature type="compositionally biased region" description="Polar residues" evidence="1">
    <location>
        <begin position="1292"/>
        <end position="1305"/>
    </location>
</feature>
<feature type="compositionally biased region" description="Polar residues" evidence="1">
    <location>
        <begin position="398"/>
        <end position="413"/>
    </location>
</feature>